<dbReference type="AlphaFoldDB" id="A0A4Z0F7C9"/>
<keyword evidence="2" id="KW-0067">ATP-binding</keyword>
<dbReference type="InterPro" id="IPR045851">
    <property type="entry name" value="AMP-bd_C_sf"/>
</dbReference>
<dbReference type="EMBL" id="SRIO01000012">
    <property type="protein sequence ID" value="TFZ82128.1"/>
    <property type="molecule type" value="Genomic_DNA"/>
</dbReference>
<dbReference type="Proteomes" id="UP000297890">
    <property type="component" value="Unassembled WGS sequence"/>
</dbReference>
<dbReference type="RefSeq" id="WP_135282179.1">
    <property type="nucleotide sequence ID" value="NZ_SRIO01000012.1"/>
</dbReference>
<feature type="domain" description="AMP-dependent synthetase/ligase" evidence="4">
    <location>
        <begin position="25"/>
        <end position="432"/>
    </location>
</feature>
<gene>
    <name evidence="5" type="ORF">E4680_09515</name>
</gene>
<keyword evidence="1" id="KW-0547">Nucleotide-binding</keyword>
<dbReference type="PROSITE" id="PS00455">
    <property type="entry name" value="AMP_BINDING"/>
    <property type="match status" value="1"/>
</dbReference>
<dbReference type="CDD" id="cd05907">
    <property type="entry name" value="VL_LC_FACS_like"/>
    <property type="match status" value="1"/>
</dbReference>
<name>A0A4Z0F7C9_9GAMM</name>
<dbReference type="Pfam" id="PF23562">
    <property type="entry name" value="AMP-binding_C_3"/>
    <property type="match status" value="1"/>
</dbReference>
<dbReference type="GO" id="GO:0004467">
    <property type="term" value="F:long-chain fatty acid-CoA ligase activity"/>
    <property type="evidence" value="ECO:0007669"/>
    <property type="project" value="UniProtKB-EC"/>
</dbReference>
<evidence type="ECO:0000313" key="5">
    <source>
        <dbReference type="EMBL" id="TFZ82128.1"/>
    </source>
</evidence>
<sequence>MSPAPADGRADVIGPNVAGTLDALFRERVRRMPEAIAYRAFDAAQGEWREYRWAEMAGRVGQWQSALVAEGLLPGERIAIALPNGPDWVCVDQAALGLGLVDVPLYVDDRPENVAFLLANSGARLLVIDTLARWQSLASAVAAVATLERVVVLGPLDAGSDPLLVAADRWLPPGHHELRTSAAAPDDLATLVYTSGTTGRPKGVLLSHRNILSVAHAALQRVQAYPDDVFLSFLPLAHLFERTAGYYLPMMAGATVAHARGVLQLAEDLQTIRPTALIAVPRVFETLHARLQRELQRSGWLARRIFSLAVRTGWQYDRYRQHKRSRPASAVLWPVLSRRVASRLHARLGGRLRVAVSGGAALPPAIARTFIGLGLPVLQGYGLTEASPVVSVNALDDNEPASVGPPLPGVEVRFGAQDELLVRGPNVMKGYWQNPSATAAAIDPDGWLHTNDRGGFDAAGRICITGRLNEIIVMSNGEKVSPEDLEMAIRMDPWVEQCMVVGEGEPFLAALVVVAHGPWTQFAKSHDLDAANPASLAHPRLQRVLLKHLNAQLSAFPKYARIRRVHALREPWTLENGLMTPTLKIRRKVLLQRYAGPIRAFYDRHPTEST</sequence>
<comment type="caution">
    <text evidence="5">The sequence shown here is derived from an EMBL/GenBank/DDBJ whole genome shotgun (WGS) entry which is preliminary data.</text>
</comment>
<protein>
    <submittedName>
        <fullName evidence="5">Long-chain fatty acid--CoA ligase</fullName>
    </submittedName>
</protein>
<reference evidence="5 6" key="1">
    <citation type="journal article" date="2019" name="ISME J.">
        <title>Candidatus Macondimonas diazotrophica, a novel gammaproteobacterial genus dominating crude-oil-contaminated coastal sediments.</title>
        <authorList>
            <person name="Karthikeyan S."/>
            <person name="Konstantinidis K."/>
        </authorList>
    </citation>
    <scope>NUCLEOTIDE SEQUENCE [LARGE SCALE GENOMIC DNA]</scope>
    <source>
        <strain evidence="5 6">KTK01</strain>
    </source>
</reference>
<evidence type="ECO:0000259" key="4">
    <source>
        <dbReference type="Pfam" id="PF00501"/>
    </source>
</evidence>
<dbReference type="InterPro" id="IPR020845">
    <property type="entry name" value="AMP-binding_CS"/>
</dbReference>
<dbReference type="OrthoDB" id="5296889at2"/>
<evidence type="ECO:0000313" key="6">
    <source>
        <dbReference type="Proteomes" id="UP000297890"/>
    </source>
</evidence>
<dbReference type="Pfam" id="PF00501">
    <property type="entry name" value="AMP-binding"/>
    <property type="match status" value="1"/>
</dbReference>
<evidence type="ECO:0000256" key="3">
    <source>
        <dbReference type="ARBA" id="ARBA00024484"/>
    </source>
</evidence>
<dbReference type="GO" id="GO:0016020">
    <property type="term" value="C:membrane"/>
    <property type="evidence" value="ECO:0007669"/>
    <property type="project" value="TreeGrafter"/>
</dbReference>
<dbReference type="PANTHER" id="PTHR43272">
    <property type="entry name" value="LONG-CHAIN-FATTY-ACID--COA LIGASE"/>
    <property type="match status" value="1"/>
</dbReference>
<dbReference type="GO" id="GO:0005524">
    <property type="term" value="F:ATP binding"/>
    <property type="evidence" value="ECO:0007669"/>
    <property type="project" value="UniProtKB-KW"/>
</dbReference>
<accession>A0A4Z0F7C9</accession>
<proteinExistence type="predicted"/>
<evidence type="ECO:0000256" key="1">
    <source>
        <dbReference type="ARBA" id="ARBA00022741"/>
    </source>
</evidence>
<dbReference type="Gene3D" id="3.30.300.30">
    <property type="match status" value="1"/>
</dbReference>
<keyword evidence="6" id="KW-1185">Reference proteome</keyword>
<organism evidence="5 6">
    <name type="scientific">Candidatus Macondimonas diazotrophica</name>
    <dbReference type="NCBI Taxonomy" id="2305248"/>
    <lineage>
        <taxon>Bacteria</taxon>
        <taxon>Pseudomonadati</taxon>
        <taxon>Pseudomonadota</taxon>
        <taxon>Gammaproteobacteria</taxon>
        <taxon>Chromatiales</taxon>
        <taxon>Ectothiorhodospiraceae</taxon>
        <taxon>Candidatus Macondimonas</taxon>
    </lineage>
</organism>
<dbReference type="InterPro" id="IPR000873">
    <property type="entry name" value="AMP-dep_synth/lig_dom"/>
</dbReference>
<dbReference type="SUPFAM" id="SSF56801">
    <property type="entry name" value="Acetyl-CoA synthetase-like"/>
    <property type="match status" value="1"/>
</dbReference>
<keyword evidence="5" id="KW-0436">Ligase</keyword>
<dbReference type="PANTHER" id="PTHR43272:SF33">
    <property type="entry name" value="AMP-BINDING DOMAIN-CONTAINING PROTEIN-RELATED"/>
    <property type="match status" value="1"/>
</dbReference>
<dbReference type="Gene3D" id="3.40.50.12780">
    <property type="entry name" value="N-terminal domain of ligase-like"/>
    <property type="match status" value="1"/>
</dbReference>
<comment type="catalytic activity">
    <reaction evidence="3">
        <text>a long-chain fatty acid + ATP + CoA = a long-chain fatty acyl-CoA + AMP + diphosphate</text>
        <dbReference type="Rhea" id="RHEA:15421"/>
        <dbReference type="ChEBI" id="CHEBI:30616"/>
        <dbReference type="ChEBI" id="CHEBI:33019"/>
        <dbReference type="ChEBI" id="CHEBI:57287"/>
        <dbReference type="ChEBI" id="CHEBI:57560"/>
        <dbReference type="ChEBI" id="CHEBI:83139"/>
        <dbReference type="ChEBI" id="CHEBI:456215"/>
        <dbReference type="EC" id="6.2.1.3"/>
    </reaction>
    <physiologicalReaction direction="left-to-right" evidence="3">
        <dbReference type="Rhea" id="RHEA:15422"/>
    </physiologicalReaction>
</comment>
<evidence type="ECO:0000256" key="2">
    <source>
        <dbReference type="ARBA" id="ARBA00022840"/>
    </source>
</evidence>
<dbReference type="InterPro" id="IPR042099">
    <property type="entry name" value="ANL_N_sf"/>
</dbReference>